<protein>
    <submittedName>
        <fullName evidence="1">Uncharacterized protein</fullName>
    </submittedName>
</protein>
<comment type="caution">
    <text evidence="1">The sequence shown here is derived from an EMBL/GenBank/DDBJ whole genome shotgun (WGS) entry which is preliminary data.</text>
</comment>
<dbReference type="Pfam" id="PF19944">
    <property type="entry name" value="DUF6406"/>
    <property type="match status" value="1"/>
</dbReference>
<keyword evidence="2" id="KW-1185">Reference proteome</keyword>
<accession>A0A841E6X6</accession>
<name>A0A841E6X6_9ACTN</name>
<dbReference type="AlphaFoldDB" id="A0A841E6X6"/>
<sequence length="89" mass="9598">MEHEIGAEERITYGRNDRFVGGPVGGGRFWLENDGTPAAKLGGPDEWADRGMIDVRRGDTFTVGGQTWRVADIVAAGSDDAYLTAVRVS</sequence>
<dbReference type="Proteomes" id="UP000578077">
    <property type="component" value="Unassembled WGS sequence"/>
</dbReference>
<proteinExistence type="predicted"/>
<dbReference type="RefSeq" id="WP_184636675.1">
    <property type="nucleotide sequence ID" value="NZ_BAABKT010000039.1"/>
</dbReference>
<reference evidence="1 2" key="1">
    <citation type="submission" date="2020-08" db="EMBL/GenBank/DDBJ databases">
        <title>Sequencing the genomes of 1000 actinobacteria strains.</title>
        <authorList>
            <person name="Klenk H.-P."/>
        </authorList>
    </citation>
    <scope>NUCLEOTIDE SEQUENCE [LARGE SCALE GENOMIC DNA]</scope>
    <source>
        <strain evidence="1 2">DSM 44593</strain>
    </source>
</reference>
<organism evidence="1 2">
    <name type="scientific">Streptomonospora salina</name>
    <dbReference type="NCBI Taxonomy" id="104205"/>
    <lineage>
        <taxon>Bacteria</taxon>
        <taxon>Bacillati</taxon>
        <taxon>Actinomycetota</taxon>
        <taxon>Actinomycetes</taxon>
        <taxon>Streptosporangiales</taxon>
        <taxon>Nocardiopsidaceae</taxon>
        <taxon>Streptomonospora</taxon>
    </lineage>
</organism>
<evidence type="ECO:0000313" key="2">
    <source>
        <dbReference type="Proteomes" id="UP000578077"/>
    </source>
</evidence>
<dbReference type="InterPro" id="IPR045642">
    <property type="entry name" value="DUF6406"/>
</dbReference>
<dbReference type="EMBL" id="JACHLY010000001">
    <property type="protein sequence ID" value="MBB5999687.1"/>
    <property type="molecule type" value="Genomic_DNA"/>
</dbReference>
<gene>
    <name evidence="1" type="ORF">HNR25_003438</name>
</gene>
<evidence type="ECO:0000313" key="1">
    <source>
        <dbReference type="EMBL" id="MBB5999687.1"/>
    </source>
</evidence>